<dbReference type="Proteomes" id="UP000034883">
    <property type="component" value="Chromosome"/>
</dbReference>
<sequence>MAPFMRSARQRDAKYAQRPASQPSRERGTFRDGLLHDGLFVTPAPE</sequence>
<reference evidence="2 3" key="1">
    <citation type="submission" date="2015-03" db="EMBL/GenBank/DDBJ databases">
        <title>Genome assembly of Sandaracinus amylolyticus DSM 53668.</title>
        <authorList>
            <person name="Sharma G."/>
            <person name="Subramanian S."/>
        </authorList>
    </citation>
    <scope>NUCLEOTIDE SEQUENCE [LARGE SCALE GENOMIC DNA]</scope>
    <source>
        <strain evidence="2 3">DSM 53668</strain>
    </source>
</reference>
<organism evidence="2 3">
    <name type="scientific">Sandaracinus amylolyticus</name>
    <dbReference type="NCBI Taxonomy" id="927083"/>
    <lineage>
        <taxon>Bacteria</taxon>
        <taxon>Pseudomonadati</taxon>
        <taxon>Myxococcota</taxon>
        <taxon>Polyangia</taxon>
        <taxon>Polyangiales</taxon>
        <taxon>Sandaracinaceae</taxon>
        <taxon>Sandaracinus</taxon>
    </lineage>
</organism>
<dbReference type="STRING" id="927083.DB32_001859"/>
<evidence type="ECO:0000313" key="2">
    <source>
        <dbReference type="EMBL" id="AKF04710.1"/>
    </source>
</evidence>
<keyword evidence="3" id="KW-1185">Reference proteome</keyword>
<accession>A0A0F6YGH9</accession>
<proteinExistence type="predicted"/>
<feature type="region of interest" description="Disordered" evidence="1">
    <location>
        <begin position="1"/>
        <end position="46"/>
    </location>
</feature>
<protein>
    <submittedName>
        <fullName evidence="2">Uncharacterized protein</fullName>
    </submittedName>
</protein>
<evidence type="ECO:0000313" key="3">
    <source>
        <dbReference type="Proteomes" id="UP000034883"/>
    </source>
</evidence>
<dbReference type="KEGG" id="samy:DB32_001859"/>
<gene>
    <name evidence="2" type="ORF">DB32_001859</name>
</gene>
<dbReference type="AlphaFoldDB" id="A0A0F6YGH9"/>
<dbReference type="EMBL" id="CP011125">
    <property type="protein sequence ID" value="AKF04710.1"/>
    <property type="molecule type" value="Genomic_DNA"/>
</dbReference>
<evidence type="ECO:0000256" key="1">
    <source>
        <dbReference type="SAM" id="MobiDB-lite"/>
    </source>
</evidence>
<name>A0A0F6YGH9_9BACT</name>
<feature type="compositionally biased region" description="Basic and acidic residues" evidence="1">
    <location>
        <begin position="24"/>
        <end position="35"/>
    </location>
</feature>